<proteinExistence type="predicted"/>
<reference evidence="2 3" key="1">
    <citation type="submission" date="2023-03" db="EMBL/GenBank/DDBJ databases">
        <title>Draft genome sequence of Streptomyces sp. K1PA1 isolated from peat swamp forest in Thailand.</title>
        <authorList>
            <person name="Klaysubun C."/>
            <person name="Duangmal K."/>
        </authorList>
    </citation>
    <scope>NUCLEOTIDE SEQUENCE [LARGE SCALE GENOMIC DNA]</scope>
    <source>
        <strain evidence="2 3">K1PA1</strain>
    </source>
</reference>
<keyword evidence="1" id="KW-0812">Transmembrane</keyword>
<feature type="non-terminal residue" evidence="2">
    <location>
        <position position="1"/>
    </location>
</feature>
<dbReference type="EMBL" id="JARJBB010000111">
    <property type="protein sequence ID" value="MDF3303388.1"/>
    <property type="molecule type" value="Genomic_DNA"/>
</dbReference>
<evidence type="ECO:0000256" key="1">
    <source>
        <dbReference type="SAM" id="Phobius"/>
    </source>
</evidence>
<keyword evidence="3" id="KW-1185">Reference proteome</keyword>
<protein>
    <submittedName>
        <fullName evidence="2">Uncharacterized protein</fullName>
    </submittedName>
</protein>
<comment type="caution">
    <text evidence="2">The sequence shown here is derived from an EMBL/GenBank/DDBJ whole genome shotgun (WGS) entry which is preliminary data.</text>
</comment>
<dbReference type="Proteomes" id="UP001221150">
    <property type="component" value="Unassembled WGS sequence"/>
</dbReference>
<name>A0ABT6AFF9_9ACTN</name>
<dbReference type="RefSeq" id="WP_276112888.1">
    <property type="nucleotide sequence ID" value="NZ_JARJBB010000111.1"/>
</dbReference>
<keyword evidence="1" id="KW-0472">Membrane</keyword>
<accession>A0ABT6AFF9</accession>
<organism evidence="2 3">
    <name type="scientific">Streptomyces tropicalis</name>
    <dbReference type="NCBI Taxonomy" id="3034234"/>
    <lineage>
        <taxon>Bacteria</taxon>
        <taxon>Bacillati</taxon>
        <taxon>Actinomycetota</taxon>
        <taxon>Actinomycetes</taxon>
        <taxon>Kitasatosporales</taxon>
        <taxon>Streptomycetaceae</taxon>
        <taxon>Streptomyces</taxon>
    </lineage>
</organism>
<evidence type="ECO:0000313" key="3">
    <source>
        <dbReference type="Proteomes" id="UP001221150"/>
    </source>
</evidence>
<feature type="transmembrane region" description="Helical" evidence="1">
    <location>
        <begin position="50"/>
        <end position="70"/>
    </location>
</feature>
<evidence type="ECO:0000313" key="2">
    <source>
        <dbReference type="EMBL" id="MDF3303388.1"/>
    </source>
</evidence>
<keyword evidence="1" id="KW-1133">Transmembrane helix</keyword>
<sequence length="76" mass="8027">APPNQGTPVTKKRILLIASAVLLTAARNRLVAELRQGDRKPTTPAPRKALAPLLIGAGVEIAIPLGFAAARRRNAR</sequence>
<gene>
    <name evidence="2" type="ORF">P3H78_33250</name>
</gene>